<evidence type="ECO:0000256" key="4">
    <source>
        <dbReference type="ARBA" id="ARBA00022692"/>
    </source>
</evidence>
<dbReference type="Pfam" id="PF07690">
    <property type="entry name" value="MFS_1"/>
    <property type="match status" value="1"/>
</dbReference>
<feature type="transmembrane region" description="Helical" evidence="7">
    <location>
        <begin position="312"/>
        <end position="334"/>
    </location>
</feature>
<feature type="transmembrane region" description="Helical" evidence="7">
    <location>
        <begin position="48"/>
        <end position="68"/>
    </location>
</feature>
<keyword evidence="5 7" id="KW-1133">Transmembrane helix</keyword>
<feature type="transmembrane region" description="Helical" evidence="7">
    <location>
        <begin position="398"/>
        <end position="418"/>
    </location>
</feature>
<evidence type="ECO:0000313" key="9">
    <source>
        <dbReference type="Proteomes" id="UP000734823"/>
    </source>
</evidence>
<dbReference type="InterPro" id="IPR036259">
    <property type="entry name" value="MFS_trans_sf"/>
</dbReference>
<feature type="transmembrane region" description="Helical" evidence="7">
    <location>
        <begin position="227"/>
        <end position="252"/>
    </location>
</feature>
<feature type="transmembrane region" description="Helical" evidence="7">
    <location>
        <begin position="258"/>
        <end position="279"/>
    </location>
</feature>
<keyword evidence="3" id="KW-1003">Cell membrane</keyword>
<evidence type="ECO:0000256" key="3">
    <source>
        <dbReference type="ARBA" id="ARBA00022475"/>
    </source>
</evidence>
<accession>A0ABR7L6V1</accession>
<dbReference type="PANTHER" id="PTHR43266">
    <property type="entry name" value="MACROLIDE-EFFLUX PROTEIN"/>
    <property type="match status" value="1"/>
</dbReference>
<dbReference type="Proteomes" id="UP000734823">
    <property type="component" value="Unassembled WGS sequence"/>
</dbReference>
<feature type="transmembrane region" description="Helical" evidence="7">
    <location>
        <begin position="106"/>
        <end position="130"/>
    </location>
</feature>
<feature type="transmembrane region" description="Helical" evidence="7">
    <location>
        <begin position="286"/>
        <end position="306"/>
    </location>
</feature>
<feature type="transmembrane region" description="Helical" evidence="7">
    <location>
        <begin position="168"/>
        <end position="189"/>
    </location>
</feature>
<dbReference type="InterPro" id="IPR011701">
    <property type="entry name" value="MFS"/>
</dbReference>
<dbReference type="CDD" id="cd06173">
    <property type="entry name" value="MFS_MefA_like"/>
    <property type="match status" value="1"/>
</dbReference>
<keyword evidence="2" id="KW-0813">Transport</keyword>
<gene>
    <name evidence="8" type="ORF">GPZ80_13075</name>
</gene>
<comment type="subcellular location">
    <subcellularLocation>
        <location evidence="1">Cell membrane</location>
        <topology evidence="1">Multi-pass membrane protein</topology>
    </subcellularLocation>
</comment>
<keyword evidence="9" id="KW-1185">Reference proteome</keyword>
<organism evidence="8 9">
    <name type="scientific">Actinokineospora xionganensis</name>
    <dbReference type="NCBI Taxonomy" id="2684470"/>
    <lineage>
        <taxon>Bacteria</taxon>
        <taxon>Bacillati</taxon>
        <taxon>Actinomycetota</taxon>
        <taxon>Actinomycetes</taxon>
        <taxon>Pseudonocardiales</taxon>
        <taxon>Pseudonocardiaceae</taxon>
        <taxon>Actinokineospora</taxon>
    </lineage>
</organism>
<feature type="transmembrane region" description="Helical" evidence="7">
    <location>
        <begin position="142"/>
        <end position="162"/>
    </location>
</feature>
<dbReference type="RefSeq" id="WP_187220597.1">
    <property type="nucleotide sequence ID" value="NZ_JABVED010000006.1"/>
</dbReference>
<dbReference type="SUPFAM" id="SSF103473">
    <property type="entry name" value="MFS general substrate transporter"/>
    <property type="match status" value="1"/>
</dbReference>
<keyword evidence="4 7" id="KW-0812">Transmembrane</keyword>
<name>A0ABR7L6V1_9PSEU</name>
<dbReference type="PANTHER" id="PTHR43266:SF2">
    <property type="entry name" value="MAJOR FACILITATOR SUPERFAMILY (MFS) PROFILE DOMAIN-CONTAINING PROTEIN"/>
    <property type="match status" value="1"/>
</dbReference>
<reference evidence="8 9" key="1">
    <citation type="submission" date="2020-06" db="EMBL/GenBank/DDBJ databases">
        <title>Actinokineospora xiongansis sp. nov., isolated from soil of Baiyangdian.</title>
        <authorList>
            <person name="Zhang X."/>
        </authorList>
    </citation>
    <scope>NUCLEOTIDE SEQUENCE [LARGE SCALE GENOMIC DNA]</scope>
    <source>
        <strain evidence="8 9">HBU206404</strain>
    </source>
</reference>
<comment type="caution">
    <text evidence="8">The sequence shown here is derived from an EMBL/GenBank/DDBJ whole genome shotgun (WGS) entry which is preliminary data.</text>
</comment>
<dbReference type="Gene3D" id="1.20.1250.20">
    <property type="entry name" value="MFS general substrate transporter like domains"/>
    <property type="match status" value="1"/>
</dbReference>
<proteinExistence type="predicted"/>
<evidence type="ECO:0000313" key="8">
    <source>
        <dbReference type="EMBL" id="MBC6448101.1"/>
    </source>
</evidence>
<feature type="transmembrane region" description="Helical" evidence="7">
    <location>
        <begin position="12"/>
        <end position="36"/>
    </location>
</feature>
<evidence type="ECO:0000256" key="7">
    <source>
        <dbReference type="SAM" id="Phobius"/>
    </source>
</evidence>
<protein>
    <submittedName>
        <fullName evidence="8">MFS transporter</fullName>
    </submittedName>
</protein>
<keyword evidence="6 7" id="KW-0472">Membrane</keyword>
<feature type="transmembrane region" description="Helical" evidence="7">
    <location>
        <begin position="346"/>
        <end position="365"/>
    </location>
</feature>
<sequence length="445" mass="45348">MTTTTEGLGRFVAIWVGQLVSLAGTAVTGFVLGVWVYQLTGSATQFSLIMLVEAIAAISVAPLAGAVADRVDRRWTLVASDVVAAAVTAVLLTLVTAGGLQVWQVYPISAVAAMCATFRMVTFTTMLPLLVPEQHLSRANGLAQAGMAVQISAPLAAGVLLATVGLRGVVLIDLFTYGVALAITVSLALPERAVRPQPREHAERDGAMAELRGGWTELRRRSGLGTLLLVLGAFDFAFGLAGVLVQPLILTFAGPSTLGVLMFAGGGGMLLGSAVMSVWGGPKRRITGVSAFLAIGGVALALHSLAPSALLIGILAPAFLFTLPVITGCTMSLLQTKVDPSTLGRVMASVRMVSQGATAIAYAVAGPLADQVFEPMLAPGGALADSVGGVIGTGPGRGIALIFVITGAVLLVLAAAMASPRLRAVDGLPDLLHTKGESDVELAAG</sequence>
<feature type="transmembrane region" description="Helical" evidence="7">
    <location>
        <begin position="75"/>
        <end position="100"/>
    </location>
</feature>
<evidence type="ECO:0000256" key="2">
    <source>
        <dbReference type="ARBA" id="ARBA00022448"/>
    </source>
</evidence>
<dbReference type="EMBL" id="JABVED010000006">
    <property type="protein sequence ID" value="MBC6448101.1"/>
    <property type="molecule type" value="Genomic_DNA"/>
</dbReference>
<evidence type="ECO:0000256" key="1">
    <source>
        <dbReference type="ARBA" id="ARBA00004651"/>
    </source>
</evidence>
<evidence type="ECO:0000256" key="5">
    <source>
        <dbReference type="ARBA" id="ARBA00022989"/>
    </source>
</evidence>
<evidence type="ECO:0000256" key="6">
    <source>
        <dbReference type="ARBA" id="ARBA00023136"/>
    </source>
</evidence>